<reference evidence="2" key="1">
    <citation type="journal article" date="2023" name="G3 (Bethesda)">
        <title>Genome assembly and association tests identify interacting loci associated with vigor, precocity, and sex in interspecific pistachio rootstocks.</title>
        <authorList>
            <person name="Palmer W."/>
            <person name="Jacygrad E."/>
            <person name="Sagayaradj S."/>
            <person name="Cavanaugh K."/>
            <person name="Han R."/>
            <person name="Bertier L."/>
            <person name="Beede B."/>
            <person name="Kafkas S."/>
            <person name="Golino D."/>
            <person name="Preece J."/>
            <person name="Michelmore R."/>
        </authorList>
    </citation>
    <scope>NUCLEOTIDE SEQUENCE [LARGE SCALE GENOMIC DNA]</scope>
</reference>
<proteinExistence type="predicted"/>
<protein>
    <submittedName>
        <fullName evidence="1">Uncharacterized protein</fullName>
    </submittedName>
</protein>
<organism evidence="1 2">
    <name type="scientific">Pistacia integerrima</name>
    <dbReference type="NCBI Taxonomy" id="434235"/>
    <lineage>
        <taxon>Eukaryota</taxon>
        <taxon>Viridiplantae</taxon>
        <taxon>Streptophyta</taxon>
        <taxon>Embryophyta</taxon>
        <taxon>Tracheophyta</taxon>
        <taxon>Spermatophyta</taxon>
        <taxon>Magnoliopsida</taxon>
        <taxon>eudicotyledons</taxon>
        <taxon>Gunneridae</taxon>
        <taxon>Pentapetalae</taxon>
        <taxon>rosids</taxon>
        <taxon>malvids</taxon>
        <taxon>Sapindales</taxon>
        <taxon>Anacardiaceae</taxon>
        <taxon>Pistacia</taxon>
    </lineage>
</organism>
<evidence type="ECO:0000313" key="2">
    <source>
        <dbReference type="Proteomes" id="UP001163603"/>
    </source>
</evidence>
<comment type="caution">
    <text evidence="1">The sequence shown here is derived from an EMBL/GenBank/DDBJ whole genome shotgun (WGS) entry which is preliminary data.</text>
</comment>
<sequence>MGSPVQCSLQRDEVTKKYKAKSQRDEVTHRKQTTTWRLGEGRRMVTATGDCRLLSNRL</sequence>
<name>A0ACC0XCG4_9ROSI</name>
<gene>
    <name evidence="1" type="ORF">Pint_21894</name>
</gene>
<evidence type="ECO:0000313" key="1">
    <source>
        <dbReference type="EMBL" id="KAJ0014188.1"/>
    </source>
</evidence>
<dbReference type="Proteomes" id="UP001163603">
    <property type="component" value="Chromosome 13"/>
</dbReference>
<dbReference type="EMBL" id="CM047748">
    <property type="protein sequence ID" value="KAJ0014188.1"/>
    <property type="molecule type" value="Genomic_DNA"/>
</dbReference>
<accession>A0ACC0XCG4</accession>
<keyword evidence="2" id="KW-1185">Reference proteome</keyword>